<dbReference type="GO" id="GO:0004252">
    <property type="term" value="F:serine-type endopeptidase activity"/>
    <property type="evidence" value="ECO:0007669"/>
    <property type="project" value="InterPro"/>
</dbReference>
<dbReference type="InterPro" id="IPR036390">
    <property type="entry name" value="WH_DNA-bd_sf"/>
</dbReference>
<dbReference type="GO" id="GO:0006508">
    <property type="term" value="P:proteolysis"/>
    <property type="evidence" value="ECO:0007669"/>
    <property type="project" value="InterPro"/>
</dbReference>
<reference evidence="2 3" key="1">
    <citation type="submission" date="2021-02" db="EMBL/GenBank/DDBJ databases">
        <authorList>
            <person name="Pothier F. J."/>
        </authorList>
    </citation>
    <scope>NUCLEOTIDE SEQUENCE [LARGE SCALE GENOMIC DNA]</scope>
    <source>
        <strain evidence="2 3">1314c</strain>
    </source>
</reference>
<feature type="domain" description="LexA repressor DNA-binding" evidence="1">
    <location>
        <begin position="6"/>
        <end position="64"/>
    </location>
</feature>
<evidence type="ECO:0000259" key="1">
    <source>
        <dbReference type="Pfam" id="PF01726"/>
    </source>
</evidence>
<organism evidence="2 3">
    <name type="scientific">Xanthomonas arboricola</name>
    <dbReference type="NCBI Taxonomy" id="56448"/>
    <lineage>
        <taxon>Bacteria</taxon>
        <taxon>Pseudomonadati</taxon>
        <taxon>Pseudomonadota</taxon>
        <taxon>Gammaproteobacteria</taxon>
        <taxon>Lysobacterales</taxon>
        <taxon>Lysobacteraceae</taxon>
        <taxon>Xanthomonas</taxon>
    </lineage>
</organism>
<gene>
    <name evidence="2" type="primary">lexA_1</name>
    <name evidence="2" type="ORF">XA1314C_00480</name>
</gene>
<accession>A0AAU9HM38</accession>
<dbReference type="InterPro" id="IPR027417">
    <property type="entry name" value="P-loop_NTPase"/>
</dbReference>
<dbReference type="SUPFAM" id="SSF52540">
    <property type="entry name" value="P-loop containing nucleoside triphosphate hydrolases"/>
    <property type="match status" value="1"/>
</dbReference>
<name>A0AAU9HM38_9XANT</name>
<evidence type="ECO:0000313" key="3">
    <source>
        <dbReference type="Proteomes" id="UP000835242"/>
    </source>
</evidence>
<dbReference type="EMBL" id="HG992337">
    <property type="protein sequence ID" value="CAE6686292.1"/>
    <property type="molecule type" value="Genomic_DNA"/>
</dbReference>
<dbReference type="Gene3D" id="1.10.10.10">
    <property type="entry name" value="Winged helix-like DNA-binding domain superfamily/Winged helix DNA-binding domain"/>
    <property type="match status" value="1"/>
</dbReference>
<sequence>MSRVRGRTQEILAFIHSRIDAEGLPPTLEEIAKACGFKSRSAVQKHVRSLEASGELQVTPGQARSARPKRAKEQAAGAATFFEVIPRDINDLTDTDLRALVARLCIAGLADAGLPPTSVIWGGDQRAPDGGIDVRVQTLPSQNLAAPLDRGSVGIQVKATRMGSAEIQREMCPGGVLRPSICDLIGAHGTYIIVASDLIADEEYRRRVAAMKAAAMSVPNASDAMFDYYDARRLADWSNQYPGVVAWVRSRLGRPLQGWQAFGSWASPALGATAFFADEKLRVSDPLDREHKLSLVEGLGQVRRTLLNGGHSVRLTGLSGVGKTRFAQALFEESALHEALPEELAVYTDIAHSPTPAPLAVLDELLVARRRAILIVDNCGPQLHNQLSARCKTSNRVSLLTIEYDIREELASETNVFHLEAGSDDLIENIIAQQFPHISQVNQRTIARFSDGNSRVAIALALTMERHDSLAGLNDDELFDRLFWLGKDINNELRVAAEACSLVYSFDVEDVEGELAQLASLADIKPLAMFRHVSDLEQRGLAQRRGRWRAILPHAFANRLAARALTSIPTRLVERYLVEGEERLLKSFSRRLGYLHKSPTALAFVHSWLEPGGLLGDLSDLNPLHLDVLENIAPVSPAATLDAIKRAIEGTHGEKLLGPSSFARSNLVQIIRLIAFDPTLFDPCIKLLVRFALAEPKENRSNSTRDVIKSLFQIHLSGTHASTEQRAAQVTALIESEHDDIRAVGLDALSAALECYHLSSHYPFDFGARVRDYGAYPRGVDAQHWIRTFIFVAVNAATTGGPMAEMARNELALRFRTLWAFAEALEPLEAATAALLPGGWERGWLAMRQTLRFDGKKGMRQDSYARLVRLEERSRPTTLIGRVKAIVLSSHSAGADYSDGESASKGYKRADRLARELGELAVVDEEIFAQIAPLVVANVQGRQWHFGEGLAATTPSPEATWAELVVAFEKTPVGERNVQVLRGFLHTTCERDRDLFNRFLDESMTRPSLIEWVPVLQLSAKLDDRGCDRMLASMTNPSVPAWVFRHLSFGSVTELLPESRLAEILERLSIKPSGLEVAIDILHMHIHGEKKPIGPKLTACARTLIANAPLTRHDHSLDYALGRLIERFLVGADAQESAHRILVRIQKAIDEYTISRYDFNESLKALFGVQPILALDVLIGEDGDQAKGRARRNALAGGRRSSALSAVPEDALLEWCRSDAQRWVQVAPLVPAFDTQSPDTELQWSVPVKALLLNAHDPEAVAGMLIDALIPMSWSGSRADIIRQRLPLLDQLSRLLGPGHDEQVITWKQSITEVMDREARRELEEHRSRDERFE</sequence>
<dbReference type="Pfam" id="PF01726">
    <property type="entry name" value="LexA_DNA_bind"/>
    <property type="match status" value="1"/>
</dbReference>
<proteinExistence type="predicted"/>
<dbReference type="InterPro" id="IPR036388">
    <property type="entry name" value="WH-like_DNA-bd_sf"/>
</dbReference>
<dbReference type="RefSeq" id="WP_167705076.1">
    <property type="nucleotide sequence ID" value="NZ_HG992337.1"/>
</dbReference>
<dbReference type="Proteomes" id="UP000835242">
    <property type="component" value="Chromosome"/>
</dbReference>
<dbReference type="EMBL" id="HG992337">
    <property type="protein sequence ID" value="CAE6686283.1"/>
    <property type="molecule type" value="Genomic_DNA"/>
</dbReference>
<dbReference type="SUPFAM" id="SSF46785">
    <property type="entry name" value="Winged helix' DNA-binding domain"/>
    <property type="match status" value="1"/>
</dbReference>
<dbReference type="InterPro" id="IPR006199">
    <property type="entry name" value="LexA_DNA-bd_dom"/>
</dbReference>
<protein>
    <submittedName>
        <fullName evidence="2">LexA repressor</fullName>
    </submittedName>
</protein>
<evidence type="ECO:0000313" key="2">
    <source>
        <dbReference type="EMBL" id="CAE6686292.1"/>
    </source>
</evidence>